<dbReference type="KEGG" id="cvr:CHLNCDRAFT_142302"/>
<proteinExistence type="predicted"/>
<organism evidence="2">
    <name type="scientific">Chlorella variabilis</name>
    <name type="common">Green alga</name>
    <dbReference type="NCBI Taxonomy" id="554065"/>
    <lineage>
        <taxon>Eukaryota</taxon>
        <taxon>Viridiplantae</taxon>
        <taxon>Chlorophyta</taxon>
        <taxon>core chlorophytes</taxon>
        <taxon>Trebouxiophyceae</taxon>
        <taxon>Chlorellales</taxon>
        <taxon>Chlorellaceae</taxon>
        <taxon>Chlorella clade</taxon>
        <taxon>Chlorella</taxon>
    </lineage>
</organism>
<evidence type="ECO:0000313" key="1">
    <source>
        <dbReference type="EMBL" id="EFN58304.1"/>
    </source>
</evidence>
<dbReference type="EMBL" id="GL433838">
    <property type="protein sequence ID" value="EFN58304.1"/>
    <property type="molecule type" value="Genomic_DNA"/>
</dbReference>
<protein>
    <recommendedName>
        <fullName evidence="3">SGNH hydrolase-type esterase domain-containing protein</fullName>
    </recommendedName>
</protein>
<dbReference type="OrthoDB" id="544608at2759"/>
<reference evidence="1 2" key="1">
    <citation type="journal article" date="2010" name="Plant Cell">
        <title>The Chlorella variabilis NC64A genome reveals adaptation to photosymbiosis, coevolution with viruses, and cryptic sex.</title>
        <authorList>
            <person name="Blanc G."/>
            <person name="Duncan G."/>
            <person name="Agarkova I."/>
            <person name="Borodovsky M."/>
            <person name="Gurnon J."/>
            <person name="Kuo A."/>
            <person name="Lindquist E."/>
            <person name="Lucas S."/>
            <person name="Pangilinan J."/>
            <person name="Polle J."/>
            <person name="Salamov A."/>
            <person name="Terry A."/>
            <person name="Yamada T."/>
            <person name="Dunigan D.D."/>
            <person name="Grigoriev I.V."/>
            <person name="Claverie J.M."/>
            <person name="Van Etten J.L."/>
        </authorList>
    </citation>
    <scope>NUCLEOTIDE SEQUENCE [LARGE SCALE GENOMIC DNA]</scope>
    <source>
        <strain evidence="1 2">NC64A</strain>
    </source>
</reference>
<dbReference type="InParanoid" id="E1Z890"/>
<evidence type="ECO:0000313" key="2">
    <source>
        <dbReference type="Proteomes" id="UP000008141"/>
    </source>
</evidence>
<dbReference type="AlphaFoldDB" id="E1Z890"/>
<dbReference type="GeneID" id="17357776"/>
<dbReference type="SUPFAM" id="SSF52266">
    <property type="entry name" value="SGNH hydrolase"/>
    <property type="match status" value="1"/>
</dbReference>
<dbReference type="PANTHER" id="PTHR34407:SF1">
    <property type="entry name" value="SGNH HYDROLASE-TYPE ESTERASE DOMAIN-CONTAINING PROTEIN"/>
    <property type="match status" value="1"/>
</dbReference>
<dbReference type="OMA" id="GHEFING"/>
<dbReference type="PANTHER" id="PTHR34407">
    <property type="entry name" value="EXPRESSED PROTEIN"/>
    <property type="match status" value="1"/>
</dbReference>
<keyword evidence="2" id="KW-1185">Reference proteome</keyword>
<dbReference type="Gene3D" id="3.40.50.1110">
    <property type="entry name" value="SGNH hydrolase"/>
    <property type="match status" value="1"/>
</dbReference>
<dbReference type="InterPro" id="IPR036514">
    <property type="entry name" value="SGNH_hydro_sf"/>
</dbReference>
<dbReference type="Proteomes" id="UP000008141">
    <property type="component" value="Unassembled WGS sequence"/>
</dbReference>
<dbReference type="STRING" id="554065.E1Z890"/>
<dbReference type="eggNOG" id="ENOG502SUK1">
    <property type="taxonomic scope" value="Eukaryota"/>
</dbReference>
<name>E1Z890_CHLVA</name>
<sequence length="487" mass="52958">MTLPSASQWHVPPPLPWKPLLTAAQLRRGLSFYGSGARIERVAARLLAGQPITAVTVGGSVTRGAGASKVSKQYPEMFFQDHVLLNKGIGGTTSGIFSVCAEALVPEDVDLVVVEFTFNESPDLPYTTANRRGFEQLLRKLLRMRRAPAVIMLHHYAWYFSDGDGVEAGLFYRPAEAQLGTMAQFYDMPSPSVRNALYASMQADLEPYRVGRVHKGGMTTARGNRIRVAGAKIRHRYYYDDDIHPSDTGHQVMAELLAGVVLTAAQSVLAGRSEANGTALRAALIEAAEPDGPAAAATPLPPPMIPGNAENPTTLCAMQEDFQPMAHKLQGFRYKAERPRARTFVEQKWGYTGERAGAWMELQVGTEESPGSRGEATVHLGYLKSYLGMGAAVAECKVGCTCKRSLMDGLWNATVSLIQMHSFQVTQHPSCLIRVTIIERTAEMPGGLKPAGGGYKFQLNAIMVAHTPLVLTTYFQQAEDFADKVAA</sequence>
<dbReference type="CDD" id="cd00229">
    <property type="entry name" value="SGNH_hydrolase"/>
    <property type="match status" value="1"/>
</dbReference>
<evidence type="ECO:0008006" key="3">
    <source>
        <dbReference type="Google" id="ProtNLM"/>
    </source>
</evidence>
<accession>E1Z890</accession>
<dbReference type="RefSeq" id="XP_005850406.1">
    <property type="nucleotide sequence ID" value="XM_005850344.1"/>
</dbReference>
<gene>
    <name evidence="1" type="ORF">CHLNCDRAFT_142302</name>
</gene>